<dbReference type="Proteomes" id="UP000515135">
    <property type="component" value="Unplaced"/>
</dbReference>
<dbReference type="Pfam" id="PF00328">
    <property type="entry name" value="His_Phos_2"/>
    <property type="match status" value="1"/>
</dbReference>
<evidence type="ECO:0000256" key="1">
    <source>
        <dbReference type="ARBA" id="ARBA00005375"/>
    </source>
</evidence>
<evidence type="ECO:0000256" key="2">
    <source>
        <dbReference type="SAM" id="MobiDB-lite"/>
    </source>
</evidence>
<dbReference type="GO" id="GO:2001311">
    <property type="term" value="P:lysobisphosphatidic acid metabolic process"/>
    <property type="evidence" value="ECO:0007669"/>
    <property type="project" value="TreeGrafter"/>
</dbReference>
<dbReference type="PROSITE" id="PS00778">
    <property type="entry name" value="HIS_ACID_PHOSPHAT_2"/>
    <property type="match status" value="1"/>
</dbReference>
<comment type="similarity">
    <text evidence="1">Belongs to the histidine acid phosphatase family.</text>
</comment>
<dbReference type="InterPro" id="IPR000560">
    <property type="entry name" value="His_Pase_clade-2"/>
</dbReference>
<dbReference type="OrthoDB" id="10257284at2759"/>
<sequence>MFLWRKIGVVGSGLCGAFVLHELWERKDVFNVQAFSFWGGSKDEGEGQDLKLKLVQIVFRHGARTPISRLPPSIEQATWSTDLVKDVPHTLIDYHVESLDGGPRPPSPVEDSYQKHGPHKGGARWGQLTSLGQQQMFDLGQQLRKHYIENHRFIDPEYNPQQVYVRSTNIKRTIESARCVLAGMFGNSQSGKEGPIVIQTSTAEEETFYPNRNNCLAMRPLIKTAWGLLDTALPGYREDRLKLQRILGIEEARQFNIFGLRDELTARKAHGLPIPESLAALEDVVEQRATQCMAALVSGIEDGHSHALRLSTGPVIDLLTKNMLRAQNTDNCHKLHLYSGHDTTLIPLLKALGIFDDRWPPYAAHVTVEFYQDAKKNSFVKVLYIEEEKQVQGCSAVLCPFEEFQEAMATVALSHKTFWENCKIDQKKPSQTTSSV</sequence>
<dbReference type="RefSeq" id="XP_019622456.1">
    <property type="nucleotide sequence ID" value="XM_019766897.1"/>
</dbReference>
<dbReference type="PROSITE" id="PS00616">
    <property type="entry name" value="HIS_ACID_PHOSPHAT_1"/>
    <property type="match status" value="1"/>
</dbReference>
<protein>
    <submittedName>
        <fullName evidence="4">Lysophosphatidic acid phosphatase type 6-like isoform X2</fullName>
    </submittedName>
</protein>
<dbReference type="SUPFAM" id="SSF53254">
    <property type="entry name" value="Phosphoglycerate mutase-like"/>
    <property type="match status" value="1"/>
</dbReference>
<dbReference type="InterPro" id="IPR029033">
    <property type="entry name" value="His_PPase_superfam"/>
</dbReference>
<evidence type="ECO:0000313" key="4">
    <source>
        <dbReference type="RefSeq" id="XP_019622456.1"/>
    </source>
</evidence>
<feature type="region of interest" description="Disordered" evidence="2">
    <location>
        <begin position="97"/>
        <end position="122"/>
    </location>
</feature>
<dbReference type="GeneID" id="109468590"/>
<dbReference type="AlphaFoldDB" id="A0A6P4YYS7"/>
<dbReference type="CDD" id="cd07061">
    <property type="entry name" value="HP_HAP_like"/>
    <property type="match status" value="1"/>
</dbReference>
<dbReference type="Gene3D" id="3.40.50.1240">
    <property type="entry name" value="Phosphoglycerate mutase-like"/>
    <property type="match status" value="1"/>
</dbReference>
<proteinExistence type="inferred from homology"/>
<dbReference type="GO" id="GO:0005739">
    <property type="term" value="C:mitochondrion"/>
    <property type="evidence" value="ECO:0007669"/>
    <property type="project" value="TreeGrafter"/>
</dbReference>
<dbReference type="InterPro" id="IPR050645">
    <property type="entry name" value="Histidine_acid_phosphatase"/>
</dbReference>
<dbReference type="GO" id="GO:0052642">
    <property type="term" value="F:lysophosphatidic acid phosphatase activity"/>
    <property type="evidence" value="ECO:0007669"/>
    <property type="project" value="TreeGrafter"/>
</dbReference>
<gene>
    <name evidence="4" type="primary">LOC109468590</name>
</gene>
<dbReference type="PANTHER" id="PTHR11567:SF202">
    <property type="entry name" value="LYSOPHOSPHATIDIC ACID PHOSPHATASE TYPE 6"/>
    <property type="match status" value="1"/>
</dbReference>
<accession>A0A6P4YYS7</accession>
<reference evidence="4" key="1">
    <citation type="submission" date="2025-08" db="UniProtKB">
        <authorList>
            <consortium name="RefSeq"/>
        </authorList>
    </citation>
    <scope>IDENTIFICATION</scope>
    <source>
        <tissue evidence="4">Gonad</tissue>
    </source>
</reference>
<name>A0A6P4YYS7_BRABE</name>
<keyword evidence="3" id="KW-1185">Reference proteome</keyword>
<dbReference type="InterPro" id="IPR033379">
    <property type="entry name" value="Acid_Pase_AS"/>
</dbReference>
<dbReference type="PANTHER" id="PTHR11567">
    <property type="entry name" value="ACID PHOSPHATASE-RELATED"/>
    <property type="match status" value="1"/>
</dbReference>
<evidence type="ECO:0000313" key="3">
    <source>
        <dbReference type="Proteomes" id="UP000515135"/>
    </source>
</evidence>
<organism evidence="3 4">
    <name type="scientific">Branchiostoma belcheri</name>
    <name type="common">Amphioxus</name>
    <dbReference type="NCBI Taxonomy" id="7741"/>
    <lineage>
        <taxon>Eukaryota</taxon>
        <taxon>Metazoa</taxon>
        <taxon>Chordata</taxon>
        <taxon>Cephalochordata</taxon>
        <taxon>Leptocardii</taxon>
        <taxon>Amphioxiformes</taxon>
        <taxon>Branchiostomatidae</taxon>
        <taxon>Branchiostoma</taxon>
    </lineage>
</organism>